<dbReference type="Proteomes" id="UP000054251">
    <property type="component" value="Unassembled WGS sequence"/>
</dbReference>
<sequence length="168" mass="19070">MLALNTLSNNQKTQLRTAFTLIDGESRDSVITKQDLINLYKTLGMKMPSDKQLDTMLTVDGSSKKEDKGINFTQFLQIMAKELLQFEDRETIYNALKVFSDDKDSKDLAIDVERLKEACCSVQLGEIGSGDHRLSRATFDKLVDGFVKEQIDGRKTFLASKWIDTYID</sequence>
<comment type="caution">
    <text evidence="2">The sequence shown here is derived from an EMBL/GenBank/DDBJ whole genome shotgun (WGS) entry which is preliminary data.</text>
</comment>
<dbReference type="InterPro" id="IPR011992">
    <property type="entry name" value="EF-hand-dom_pair"/>
</dbReference>
<dbReference type="SUPFAM" id="SSF47473">
    <property type="entry name" value="EF-hand"/>
    <property type="match status" value="1"/>
</dbReference>
<dbReference type="PANTHER" id="PTHR23049">
    <property type="entry name" value="MYOSIN REGULATORY LIGHT CHAIN 2"/>
    <property type="match status" value="1"/>
</dbReference>
<dbReference type="GeneID" id="26841534"/>
<gene>
    <name evidence="2" type="ORF">AC631_04525</name>
</gene>
<reference evidence="2 3" key="1">
    <citation type="submission" date="2015-11" db="EMBL/GenBank/DDBJ databases">
        <title>The genome of Debaryomyces fabryi.</title>
        <authorList>
            <person name="Tafer H."/>
            <person name="Lopandic K."/>
        </authorList>
    </citation>
    <scope>NUCLEOTIDE SEQUENCE [LARGE SCALE GENOMIC DNA]</scope>
    <source>
        <strain evidence="2 3">CBS 789</strain>
    </source>
</reference>
<evidence type="ECO:0008006" key="4">
    <source>
        <dbReference type="Google" id="ProtNLM"/>
    </source>
</evidence>
<evidence type="ECO:0000313" key="3">
    <source>
        <dbReference type="Proteomes" id="UP000054251"/>
    </source>
</evidence>
<name>A0A0V1PUF6_9ASCO</name>
<dbReference type="RefSeq" id="XP_015465819.1">
    <property type="nucleotide sequence ID" value="XM_015613354.1"/>
</dbReference>
<keyword evidence="1" id="KW-0677">Repeat</keyword>
<evidence type="ECO:0000313" key="2">
    <source>
        <dbReference type="EMBL" id="KRZ99716.1"/>
    </source>
</evidence>
<protein>
    <recommendedName>
        <fullName evidence="4">EF-hand domain-containing protein</fullName>
    </recommendedName>
</protein>
<accession>A0A0V1PUF6</accession>
<dbReference type="InterPro" id="IPR050403">
    <property type="entry name" value="Myosin_RLC"/>
</dbReference>
<evidence type="ECO:0000256" key="1">
    <source>
        <dbReference type="ARBA" id="ARBA00022737"/>
    </source>
</evidence>
<proteinExistence type="predicted"/>
<dbReference type="EMBL" id="LMYN01000124">
    <property type="protein sequence ID" value="KRZ99716.1"/>
    <property type="molecule type" value="Genomic_DNA"/>
</dbReference>
<keyword evidence="3" id="KW-1185">Reference proteome</keyword>
<dbReference type="OrthoDB" id="429467at2759"/>
<dbReference type="AlphaFoldDB" id="A0A0V1PUF6"/>
<organism evidence="2 3">
    <name type="scientific">Debaryomyces fabryi</name>
    <dbReference type="NCBI Taxonomy" id="58627"/>
    <lineage>
        <taxon>Eukaryota</taxon>
        <taxon>Fungi</taxon>
        <taxon>Dikarya</taxon>
        <taxon>Ascomycota</taxon>
        <taxon>Saccharomycotina</taxon>
        <taxon>Pichiomycetes</taxon>
        <taxon>Debaryomycetaceae</taxon>
        <taxon>Debaryomyces</taxon>
    </lineage>
</organism>
<dbReference type="Gene3D" id="1.10.238.10">
    <property type="entry name" value="EF-hand"/>
    <property type="match status" value="1"/>
</dbReference>